<evidence type="ECO:0000259" key="4">
    <source>
        <dbReference type="Pfam" id="PF14818"/>
    </source>
</evidence>
<evidence type="ECO:0000256" key="2">
    <source>
        <dbReference type="SAM" id="Coils"/>
    </source>
</evidence>
<organism evidence="5 6">
    <name type="scientific">Jaculus jaculus</name>
    <name type="common">Lesser Egyptian jerboa</name>
    <dbReference type="NCBI Taxonomy" id="51337"/>
    <lineage>
        <taxon>Eukaryota</taxon>
        <taxon>Metazoa</taxon>
        <taxon>Chordata</taxon>
        <taxon>Craniata</taxon>
        <taxon>Vertebrata</taxon>
        <taxon>Euteleostomi</taxon>
        <taxon>Mammalia</taxon>
        <taxon>Eutheria</taxon>
        <taxon>Euarchontoglires</taxon>
        <taxon>Glires</taxon>
        <taxon>Rodentia</taxon>
        <taxon>Myomorpha</taxon>
        <taxon>Dipodoidea</taxon>
        <taxon>Dipodidae</taxon>
        <taxon>Dipodinae</taxon>
        <taxon>Jaculus</taxon>
    </lineage>
</organism>
<accession>A0A8C5LHY2</accession>
<proteinExistence type="predicted"/>
<evidence type="ECO:0000313" key="6">
    <source>
        <dbReference type="Proteomes" id="UP000694385"/>
    </source>
</evidence>
<feature type="region of interest" description="Disordered" evidence="3">
    <location>
        <begin position="586"/>
        <end position="622"/>
    </location>
</feature>
<dbReference type="InterPro" id="IPR027882">
    <property type="entry name" value="SOGA1/2-like_CC"/>
</dbReference>
<dbReference type="PANTHER" id="PTHR15705:SF1">
    <property type="entry name" value="RIKEN CDNA 9330159F19 GENE"/>
    <property type="match status" value="1"/>
</dbReference>
<dbReference type="PANTHER" id="PTHR15705">
    <property type="entry name" value="MCG7194, ISOFORM CRA_A"/>
    <property type="match status" value="1"/>
</dbReference>
<feature type="domain" description="SOGA 1/2-like coiled-coil" evidence="4">
    <location>
        <begin position="3"/>
        <end position="56"/>
    </location>
</feature>
<dbReference type="OMA" id="MPNVINM"/>
<feature type="compositionally biased region" description="Polar residues" evidence="3">
    <location>
        <begin position="586"/>
        <end position="596"/>
    </location>
</feature>
<keyword evidence="1 2" id="KW-0175">Coiled coil</keyword>
<dbReference type="AlphaFoldDB" id="A0A8C5LHY2"/>
<reference evidence="5" key="2">
    <citation type="submission" date="2025-09" db="UniProtKB">
        <authorList>
            <consortium name="Ensembl"/>
        </authorList>
    </citation>
    <scope>IDENTIFICATION</scope>
</reference>
<feature type="coiled-coil region" evidence="2">
    <location>
        <begin position="17"/>
        <end position="51"/>
    </location>
</feature>
<gene>
    <name evidence="5" type="primary">Kiaa0408</name>
</gene>
<dbReference type="Proteomes" id="UP000694385">
    <property type="component" value="Unassembled WGS sequence"/>
</dbReference>
<feature type="region of interest" description="Disordered" evidence="3">
    <location>
        <begin position="399"/>
        <end position="418"/>
    </location>
</feature>
<keyword evidence="6" id="KW-1185">Reference proteome</keyword>
<evidence type="ECO:0000313" key="5">
    <source>
        <dbReference type="Ensembl" id="ENSJJAP00000024352.1"/>
    </source>
</evidence>
<name>A0A8C5LHY2_JACJA</name>
<dbReference type="Ensembl" id="ENSJJAT00000030934.1">
    <property type="protein sequence ID" value="ENSJJAP00000024352.1"/>
    <property type="gene ID" value="ENSJJAG00000023852.1"/>
</dbReference>
<dbReference type="Pfam" id="PF14818">
    <property type="entry name" value="SOGA1-2-like_CC"/>
    <property type="match status" value="1"/>
</dbReference>
<evidence type="ECO:0000256" key="1">
    <source>
        <dbReference type="ARBA" id="ARBA00023054"/>
    </source>
</evidence>
<protein>
    <submittedName>
        <fullName evidence="5">RIKEN cDNA 9330159F19 gene</fullName>
    </submittedName>
</protein>
<dbReference type="GeneTree" id="ENSGT00390000001962"/>
<sequence>VAMELHKQRENKETDWHKEKMELLDQFDNERKEWESQWKIMQKKIEELCQEVKLRRKMNVNEHSKDIDFHHEKAIQDKMMESPPNYHNSGKSEFTGINHRDKEKAEQEFLGEVNQVCKEQNAATETTVRFINPLATDEKEHEAWPGPRPSEEERRDCSGALYTALEELAKVSEELCSFQEEIQRRSNHRRMKSDFFQEMPNINSVPHGDQLINKGQGTLSASLEQEKQRNRRNLSYTDGLQNKSMKKCETGTIDLLKQEIPPVPPPRSTSRNFPSSAYCEQAQERLKASLASRWVSQECGAKKNCSSYFLGRQPAQYTYEGKSLKDRTILPSLTQEVEIASKPEGNEDTGLRVWSCDPRIGIQKNPLALFFQETSSVSSKPDFASVIPDKLTESHLGLHVSSRHHPSGSEGSGPLRGINPGFQRTTRNEKLAAKTDEFNRTVFRTDRNCAIQQNQSLTKLPEHLQPCDIVSTHGGNMARSDNGADVLKTSNHMSLTMDNVFDNATEISTTGFVKQMEECPNPSSYQNMFHERDWRPSDFSGRPRSADPRSNYGVVEKLLKTYETATGSALLNSKCYRDNWTKCNSESGAVKTSNGKGFSRPARPANRRLPSRWASRSPSAPPVLRRTAYTCNISLQSGA</sequence>
<evidence type="ECO:0000256" key="3">
    <source>
        <dbReference type="SAM" id="MobiDB-lite"/>
    </source>
</evidence>
<reference evidence="5" key="1">
    <citation type="submission" date="2025-08" db="UniProtKB">
        <authorList>
            <consortium name="Ensembl"/>
        </authorList>
    </citation>
    <scope>IDENTIFICATION</scope>
</reference>